<organism evidence="4 5">
    <name type="scientific">Absidia repens</name>
    <dbReference type="NCBI Taxonomy" id="90262"/>
    <lineage>
        <taxon>Eukaryota</taxon>
        <taxon>Fungi</taxon>
        <taxon>Fungi incertae sedis</taxon>
        <taxon>Mucoromycota</taxon>
        <taxon>Mucoromycotina</taxon>
        <taxon>Mucoromycetes</taxon>
        <taxon>Mucorales</taxon>
        <taxon>Cunninghamellaceae</taxon>
        <taxon>Absidia</taxon>
    </lineage>
</organism>
<keyword evidence="2" id="KW-0963">Cytoplasm</keyword>
<dbReference type="InterPro" id="IPR028133">
    <property type="entry name" value="Dynamitin"/>
</dbReference>
<reference evidence="4 5" key="1">
    <citation type="submission" date="2016-07" db="EMBL/GenBank/DDBJ databases">
        <title>Pervasive Adenine N6-methylation of Active Genes in Fungi.</title>
        <authorList>
            <consortium name="DOE Joint Genome Institute"/>
            <person name="Mondo S.J."/>
            <person name="Dannebaum R.O."/>
            <person name="Kuo R.C."/>
            <person name="Labutti K."/>
            <person name="Haridas S."/>
            <person name="Kuo A."/>
            <person name="Salamov A."/>
            <person name="Ahrendt S.R."/>
            <person name="Lipzen A."/>
            <person name="Sullivan W."/>
            <person name="Andreopoulos W.B."/>
            <person name="Clum A."/>
            <person name="Lindquist E."/>
            <person name="Daum C."/>
            <person name="Ramamoorthy G.K."/>
            <person name="Gryganskyi A."/>
            <person name="Culley D."/>
            <person name="Magnuson J.K."/>
            <person name="James T.Y."/>
            <person name="O'Malley M.A."/>
            <person name="Stajich J.E."/>
            <person name="Spatafora J.W."/>
            <person name="Visel A."/>
            <person name="Grigoriev I.V."/>
        </authorList>
    </citation>
    <scope>NUCLEOTIDE SEQUENCE [LARGE SCALE GENOMIC DNA]</scope>
    <source>
        <strain evidence="4 5">NRRL 1336</strain>
    </source>
</reference>
<dbReference type="Pfam" id="PF04912">
    <property type="entry name" value="Dynamitin"/>
    <property type="match status" value="1"/>
</dbReference>
<accession>A0A1X2I9E7</accession>
<proteinExistence type="predicted"/>
<sequence>MSKYATLPDIDDQPDVYETPEATEGTLHSLNDNDTDQSGDDDTDNLVRTRISHQEASDRFKNGVVDSHNTDFSDQLGRRKKALYRTYVRRPPALDTDEYEILPRESALEETQLQKFRRLTFEVEELSNALDTEDKDNAATKSKENQDISQAELMSQITYLQNDLGRLYQRFTDNQQNDLVHIHSDPVTTSPSYGKHVNEAKSLIKQLEAYKALATAPSTTTAEGEPAQNTNENSDAVTYELYYTPEAANAHQQGRVVDIDERIAKIEKLVGTSSGQGFDSIPSSLATTSLIHSLSKLEQQISLLAQPRQLDTVSRRIKVLNSELERLHELKTGGGGGGRKELGYGSLSGFSSNAGGLHSPSNTGIGSISRSSDNNRDGQNGGSSVISNDTEEKVSHLFATMEKVDPLLNLTPALLTRLKALQGLHTEAATFGQSVKVISDEQTRMTEEIKSLDTTCELLTKSLKNNEDLVNKNVDVIDTRMTDLVRRMEALCATTSS</sequence>
<name>A0A1X2I9E7_9FUNG</name>
<dbReference type="OrthoDB" id="4977at2759"/>
<feature type="region of interest" description="Disordered" evidence="3">
    <location>
        <begin position="1"/>
        <end position="44"/>
    </location>
</feature>
<feature type="compositionally biased region" description="Acidic residues" evidence="3">
    <location>
        <begin position="33"/>
        <end position="44"/>
    </location>
</feature>
<dbReference type="PANTHER" id="PTHR15346">
    <property type="entry name" value="DYNACTIN SUBUNIT"/>
    <property type="match status" value="1"/>
</dbReference>
<feature type="compositionally biased region" description="Polar residues" evidence="3">
    <location>
        <begin position="353"/>
        <end position="372"/>
    </location>
</feature>
<dbReference type="GO" id="GO:0005869">
    <property type="term" value="C:dynactin complex"/>
    <property type="evidence" value="ECO:0007669"/>
    <property type="project" value="InterPro"/>
</dbReference>
<evidence type="ECO:0000313" key="5">
    <source>
        <dbReference type="Proteomes" id="UP000193560"/>
    </source>
</evidence>
<dbReference type="GO" id="GO:0005737">
    <property type="term" value="C:cytoplasm"/>
    <property type="evidence" value="ECO:0007669"/>
    <property type="project" value="UniProtKB-SubCell"/>
</dbReference>
<dbReference type="Proteomes" id="UP000193560">
    <property type="component" value="Unassembled WGS sequence"/>
</dbReference>
<comment type="caution">
    <text evidence="4">The sequence shown here is derived from an EMBL/GenBank/DDBJ whole genome shotgun (WGS) entry which is preliminary data.</text>
</comment>
<evidence type="ECO:0000256" key="3">
    <source>
        <dbReference type="SAM" id="MobiDB-lite"/>
    </source>
</evidence>
<keyword evidence="5" id="KW-1185">Reference proteome</keyword>
<evidence type="ECO:0000313" key="4">
    <source>
        <dbReference type="EMBL" id="ORZ12210.1"/>
    </source>
</evidence>
<dbReference type="GO" id="GO:0007017">
    <property type="term" value="P:microtubule-based process"/>
    <property type="evidence" value="ECO:0007669"/>
    <property type="project" value="InterPro"/>
</dbReference>
<dbReference type="AlphaFoldDB" id="A0A1X2I9E7"/>
<evidence type="ECO:0000256" key="2">
    <source>
        <dbReference type="ARBA" id="ARBA00022490"/>
    </source>
</evidence>
<comment type="subcellular location">
    <subcellularLocation>
        <location evidence="1">Cytoplasm</location>
    </subcellularLocation>
</comment>
<dbReference type="EMBL" id="MCGE01000019">
    <property type="protein sequence ID" value="ORZ12210.1"/>
    <property type="molecule type" value="Genomic_DNA"/>
</dbReference>
<evidence type="ECO:0000256" key="1">
    <source>
        <dbReference type="ARBA" id="ARBA00004496"/>
    </source>
</evidence>
<feature type="region of interest" description="Disordered" evidence="3">
    <location>
        <begin position="353"/>
        <end position="389"/>
    </location>
</feature>
<gene>
    <name evidence="4" type="ORF">BCR42DRAFT_420190</name>
</gene>
<dbReference type="STRING" id="90262.A0A1X2I9E7"/>
<protein>
    <submittedName>
        <fullName evidence="4">Dynamitin-domain-containing protein</fullName>
    </submittedName>
</protein>